<dbReference type="GO" id="GO:0016020">
    <property type="term" value="C:membrane"/>
    <property type="evidence" value="ECO:0007669"/>
    <property type="project" value="TreeGrafter"/>
</dbReference>
<evidence type="ECO:0000313" key="10">
    <source>
        <dbReference type="Proteomes" id="UP001642409"/>
    </source>
</evidence>
<dbReference type="EMBL" id="CATOUU010000324">
    <property type="protein sequence ID" value="CAI9924853.1"/>
    <property type="molecule type" value="Genomic_DNA"/>
</dbReference>
<keyword evidence="3 8" id="KW-0418">Kinase</keyword>
<dbReference type="GO" id="GO:0000407">
    <property type="term" value="C:phagophore assembly site"/>
    <property type="evidence" value="ECO:0007669"/>
    <property type="project" value="TreeGrafter"/>
</dbReference>
<dbReference type="PROSITE" id="PS00107">
    <property type="entry name" value="PROTEIN_KINASE_ATP"/>
    <property type="match status" value="1"/>
</dbReference>
<reference evidence="8" key="1">
    <citation type="submission" date="2023-06" db="EMBL/GenBank/DDBJ databases">
        <authorList>
            <person name="Kurt Z."/>
        </authorList>
    </citation>
    <scope>NUCLEOTIDE SEQUENCE</scope>
</reference>
<dbReference type="InterPro" id="IPR000719">
    <property type="entry name" value="Prot_kinase_dom"/>
</dbReference>
<accession>A0AA86TXT6</accession>
<evidence type="ECO:0000256" key="1">
    <source>
        <dbReference type="ARBA" id="ARBA00022679"/>
    </source>
</evidence>
<dbReference type="Gene3D" id="1.10.510.10">
    <property type="entry name" value="Transferase(Phosphotransferase) domain 1"/>
    <property type="match status" value="1"/>
</dbReference>
<feature type="binding site" evidence="5">
    <location>
        <position position="273"/>
    </location>
    <ligand>
        <name>ATP</name>
        <dbReference type="ChEBI" id="CHEBI:30616"/>
    </ligand>
</feature>
<dbReference type="PANTHER" id="PTHR24348">
    <property type="entry name" value="SERINE/THREONINE-PROTEIN KINASE UNC-51-RELATED"/>
    <property type="match status" value="1"/>
</dbReference>
<gene>
    <name evidence="8" type="ORF">HINF_LOCUS12498</name>
    <name evidence="9" type="ORF">HINF_LOCUS70159</name>
</gene>
<dbReference type="GO" id="GO:0000045">
    <property type="term" value="P:autophagosome assembly"/>
    <property type="evidence" value="ECO:0007669"/>
    <property type="project" value="TreeGrafter"/>
</dbReference>
<feature type="domain" description="Protein kinase" evidence="6">
    <location>
        <begin position="237"/>
        <end position="515"/>
    </location>
</feature>
<organism evidence="8">
    <name type="scientific">Hexamita inflata</name>
    <dbReference type="NCBI Taxonomy" id="28002"/>
    <lineage>
        <taxon>Eukaryota</taxon>
        <taxon>Metamonada</taxon>
        <taxon>Diplomonadida</taxon>
        <taxon>Hexamitidae</taxon>
        <taxon>Hexamitinae</taxon>
        <taxon>Hexamita</taxon>
    </lineage>
</organism>
<dbReference type="AlphaFoldDB" id="A0AA86TXT6"/>
<dbReference type="Proteomes" id="UP001642409">
    <property type="component" value="Unassembled WGS sequence"/>
</dbReference>
<evidence type="ECO:0000313" key="8">
    <source>
        <dbReference type="EMBL" id="CAI9924853.1"/>
    </source>
</evidence>
<keyword evidence="4 5" id="KW-0067">ATP-binding</keyword>
<dbReference type="PROSITE" id="PS50011">
    <property type="entry name" value="PROTEIN_KINASE_DOM"/>
    <property type="match status" value="1"/>
</dbReference>
<dbReference type="GO" id="GO:0005776">
    <property type="term" value="C:autophagosome"/>
    <property type="evidence" value="ECO:0007669"/>
    <property type="project" value="TreeGrafter"/>
</dbReference>
<dbReference type="Pfam" id="PF00069">
    <property type="entry name" value="Pkinase"/>
    <property type="match status" value="1"/>
</dbReference>
<dbReference type="GO" id="GO:0004674">
    <property type="term" value="F:protein serine/threonine kinase activity"/>
    <property type="evidence" value="ECO:0007669"/>
    <property type="project" value="InterPro"/>
</dbReference>
<dbReference type="GO" id="GO:0005524">
    <property type="term" value="F:ATP binding"/>
    <property type="evidence" value="ECO:0007669"/>
    <property type="project" value="UniProtKB-UniRule"/>
</dbReference>
<dbReference type="SUPFAM" id="SSF56112">
    <property type="entry name" value="Protein kinase-like (PK-like)"/>
    <property type="match status" value="1"/>
</dbReference>
<feature type="domain" description="EF-hand" evidence="7">
    <location>
        <begin position="184"/>
        <end position="219"/>
    </location>
</feature>
<evidence type="ECO:0000313" key="9">
    <source>
        <dbReference type="EMBL" id="CAL6099599.1"/>
    </source>
</evidence>
<protein>
    <submittedName>
        <fullName evidence="8">Kinase</fullName>
    </submittedName>
</protein>
<evidence type="ECO:0000256" key="2">
    <source>
        <dbReference type="ARBA" id="ARBA00022741"/>
    </source>
</evidence>
<evidence type="ECO:0000256" key="4">
    <source>
        <dbReference type="ARBA" id="ARBA00022840"/>
    </source>
</evidence>
<keyword evidence="2 5" id="KW-0547">Nucleotide-binding</keyword>
<dbReference type="GO" id="GO:0010506">
    <property type="term" value="P:regulation of autophagy"/>
    <property type="evidence" value="ECO:0007669"/>
    <property type="project" value="InterPro"/>
</dbReference>
<sequence>MAIRNPQGNIKKYYDFIYAEHFQWGNNQSATIGFDLFLEIWDDIQAEQNMCCRRKPRIQTEEQQQRMSAETPYQQWMSPANDKEVGDVCTIVEHMFNKEAQVLRNESTLDLQQIFGAKARGSIDLIVRKDRYNKEKMADYLTEAELCVIIDKMAADGINMSSVVSGSTLQANPDLARSIAAPGQEQMMAKLVIKEFDYTHSGSLSKLEYSNLMKAIQKELHAHKTFVGANLKMIGEYMTGRTLGFGVTSICKCAIKRDSLLNNDQNNTQVAIKLCQAKPKSLGFELLQQVENKYCKQISEIEVLQTVKHTNIVELIDHFDYEDMSKQQWNAVALTLCGGGSLSEYRSSTNITEPIARYLFYHIVLGLRELHKAKIAHMDLRLENILIDNDGDIRICDFGNSLGFQKLDDDLVKAGTVAGTVSHMAPEMLGFEEDYHAKKADMWCCGLVLYELLTGQQAFQVSKNDKNVVQKILSAKFEPIGLNFSQEARLLCNMLLDYEPSERPDCDEVLAHPWLQKEMHKPAIAKGIVLLDPAPEQFKVEKKLTECLNKEGLTVTYSNNQGKYMFKLKCKQPHSGLVLSVTAEFMDQNDHDSIEMIEIQQRAIQTQQGKKEVENMALKQFASGAAIKLTFFMRSGILWEFQKLFRRVRYVMLEEFGDVSEISGDNERIDDQPAVDVIYYRAQSMTSKQENDEQLLAKQNLIQDDMM</sequence>
<evidence type="ECO:0000256" key="5">
    <source>
        <dbReference type="PROSITE-ProRule" id="PRU10141"/>
    </source>
</evidence>
<dbReference type="InterPro" id="IPR002048">
    <property type="entry name" value="EF_hand_dom"/>
</dbReference>
<dbReference type="GO" id="GO:0005829">
    <property type="term" value="C:cytosol"/>
    <property type="evidence" value="ECO:0007669"/>
    <property type="project" value="TreeGrafter"/>
</dbReference>
<keyword evidence="10" id="KW-1185">Reference proteome</keyword>
<reference evidence="9 10" key="2">
    <citation type="submission" date="2024-07" db="EMBL/GenBank/DDBJ databases">
        <authorList>
            <person name="Akdeniz Z."/>
        </authorList>
    </citation>
    <scope>NUCLEOTIDE SEQUENCE [LARGE SCALE GENOMIC DNA]</scope>
</reference>
<dbReference type="InterPro" id="IPR011009">
    <property type="entry name" value="Kinase-like_dom_sf"/>
</dbReference>
<dbReference type="PANTHER" id="PTHR24348:SF22">
    <property type="entry name" value="NON-SPECIFIC SERINE_THREONINE PROTEIN KINASE"/>
    <property type="match status" value="1"/>
</dbReference>
<keyword evidence="1" id="KW-0808">Transferase</keyword>
<dbReference type="InterPro" id="IPR045269">
    <property type="entry name" value="Atg1-like"/>
</dbReference>
<dbReference type="PROSITE" id="PS50222">
    <property type="entry name" value="EF_HAND_2"/>
    <property type="match status" value="1"/>
</dbReference>
<evidence type="ECO:0000256" key="3">
    <source>
        <dbReference type="ARBA" id="ARBA00022777"/>
    </source>
</evidence>
<comment type="caution">
    <text evidence="8">The sequence shown here is derived from an EMBL/GenBank/DDBJ whole genome shotgun (WGS) entry which is preliminary data.</text>
</comment>
<evidence type="ECO:0000259" key="7">
    <source>
        <dbReference type="PROSITE" id="PS50222"/>
    </source>
</evidence>
<name>A0AA86TXT6_9EUKA</name>
<dbReference type="EMBL" id="CAXDID020000521">
    <property type="protein sequence ID" value="CAL6099599.1"/>
    <property type="molecule type" value="Genomic_DNA"/>
</dbReference>
<proteinExistence type="predicted"/>
<dbReference type="GO" id="GO:0005509">
    <property type="term" value="F:calcium ion binding"/>
    <property type="evidence" value="ECO:0007669"/>
    <property type="project" value="InterPro"/>
</dbReference>
<dbReference type="InterPro" id="IPR017441">
    <property type="entry name" value="Protein_kinase_ATP_BS"/>
</dbReference>
<evidence type="ECO:0000259" key="6">
    <source>
        <dbReference type="PROSITE" id="PS50011"/>
    </source>
</evidence>